<dbReference type="RefSeq" id="WP_138128577.1">
    <property type="nucleotide sequence ID" value="NZ_SWLG01000018.1"/>
</dbReference>
<dbReference type="EMBL" id="SWLG01000018">
    <property type="protein sequence ID" value="TLS35643.1"/>
    <property type="molecule type" value="Genomic_DNA"/>
</dbReference>
<reference evidence="1 2" key="1">
    <citation type="submission" date="2019-04" db="EMBL/GenBank/DDBJ databases">
        <title>Bacillus caeni sp. nov., a bacterium isolated from mangrove sediment.</title>
        <authorList>
            <person name="Huang H."/>
            <person name="Mo K."/>
            <person name="Hu Y."/>
        </authorList>
    </citation>
    <scope>NUCLEOTIDE SEQUENCE [LARGE SCALE GENOMIC DNA]</scope>
    <source>
        <strain evidence="1 2">HB172195</strain>
    </source>
</reference>
<dbReference type="PANTHER" id="PTHR34796:SF1">
    <property type="entry name" value="EXPRESSED PROTEIN"/>
    <property type="match status" value="1"/>
</dbReference>
<evidence type="ECO:0000313" key="1">
    <source>
        <dbReference type="EMBL" id="TLS35643.1"/>
    </source>
</evidence>
<dbReference type="PANTHER" id="PTHR34796">
    <property type="entry name" value="EXPRESSED PROTEIN"/>
    <property type="match status" value="1"/>
</dbReference>
<dbReference type="AlphaFoldDB" id="A0A5R9F453"/>
<proteinExistence type="predicted"/>
<dbReference type="Gene3D" id="1.10.3450.10">
    <property type="entry name" value="TTHA0068-like"/>
    <property type="match status" value="1"/>
</dbReference>
<keyword evidence="2" id="KW-1185">Reference proteome</keyword>
<dbReference type="OrthoDB" id="165483at2"/>
<dbReference type="InterPro" id="IPR023203">
    <property type="entry name" value="TTHA0068_sf"/>
</dbReference>
<dbReference type="SUPFAM" id="SSF140663">
    <property type="entry name" value="TTHA0068-like"/>
    <property type="match status" value="1"/>
</dbReference>
<dbReference type="InterPro" id="IPR005500">
    <property type="entry name" value="DUF309"/>
</dbReference>
<dbReference type="Proteomes" id="UP000308230">
    <property type="component" value="Unassembled WGS sequence"/>
</dbReference>
<gene>
    <name evidence="1" type="ORF">FCL54_19270</name>
</gene>
<name>A0A5R9F453_9BACL</name>
<dbReference type="Pfam" id="PF03745">
    <property type="entry name" value="DUF309"/>
    <property type="match status" value="1"/>
</dbReference>
<protein>
    <submittedName>
        <fullName evidence="1">DUF309 domain-containing protein</fullName>
    </submittedName>
</protein>
<comment type="caution">
    <text evidence="1">The sequence shown here is derived from an EMBL/GenBank/DDBJ whole genome shotgun (WGS) entry which is preliminary data.</text>
</comment>
<evidence type="ECO:0000313" key="2">
    <source>
        <dbReference type="Proteomes" id="UP000308230"/>
    </source>
</evidence>
<sequence>MYPKAYIDYLVYFHGQRDYFECHEVLEEHWKREEPENRNKHWVGLIQLAVALYHQRRQNWRGAERMMRSALHLLRNEKDGIVKLSLDFNNLVFLLENRLNEIKEKTPYTSLTLPVTDPGLIDKCKEVCEEKGCQWNVDSNMKDEYLLHKHRMRDRSDILNERFRQKELRQQKRKGT</sequence>
<organism evidence="1 2">
    <name type="scientific">Exobacillus caeni</name>
    <dbReference type="NCBI Taxonomy" id="2574798"/>
    <lineage>
        <taxon>Bacteria</taxon>
        <taxon>Bacillati</taxon>
        <taxon>Bacillota</taxon>
        <taxon>Bacilli</taxon>
        <taxon>Bacillales</taxon>
        <taxon>Guptibacillaceae</taxon>
        <taxon>Exobacillus</taxon>
    </lineage>
</organism>
<accession>A0A5R9F453</accession>